<comment type="caution">
    <text evidence="2">The sequence shown here is derived from an EMBL/GenBank/DDBJ whole genome shotgun (WGS) entry which is preliminary data.</text>
</comment>
<dbReference type="EMBL" id="NKCI01000229">
    <property type="protein sequence ID" value="RSL46880.1"/>
    <property type="molecule type" value="Genomic_DNA"/>
</dbReference>
<evidence type="ECO:0000313" key="2">
    <source>
        <dbReference type="EMBL" id="RSL46880.1"/>
    </source>
</evidence>
<sequence length="107" mass="11379">MKFISVLSLMTLAVQAAPTPEEAVDVDAARAFAESFTGTLEPPAGIEIPDKGIEARAPRSCYFDCIIRQGWFCNGMCSGRTPLKNQMSCVSNCQSAGQPGCAKVCSK</sequence>
<accession>A0A428P1H6</accession>
<feature type="signal peptide" evidence="1">
    <location>
        <begin position="1"/>
        <end position="16"/>
    </location>
</feature>
<protein>
    <submittedName>
        <fullName evidence="2">Uncharacterized protein</fullName>
    </submittedName>
</protein>
<proteinExistence type="predicted"/>
<reference evidence="2 3" key="1">
    <citation type="submission" date="2017-06" db="EMBL/GenBank/DDBJ databases">
        <title>Comparative genomic analysis of Ambrosia Fusariam Clade fungi.</title>
        <authorList>
            <person name="Stajich J.E."/>
            <person name="Carrillo J."/>
            <person name="Kijimoto T."/>
            <person name="Eskalen A."/>
            <person name="O'Donnell K."/>
            <person name="Kasson M."/>
        </authorList>
    </citation>
    <scope>NUCLEOTIDE SEQUENCE [LARGE SCALE GENOMIC DNA]</scope>
    <source>
        <strain evidence="2 3">NRRL62584</strain>
    </source>
</reference>
<dbReference type="AlphaFoldDB" id="A0A428P1H6"/>
<dbReference type="OrthoDB" id="10279559at2759"/>
<gene>
    <name evidence="2" type="ORF">CEP54_013660</name>
</gene>
<name>A0A428P1H6_9HYPO</name>
<evidence type="ECO:0000256" key="1">
    <source>
        <dbReference type="SAM" id="SignalP"/>
    </source>
</evidence>
<keyword evidence="1" id="KW-0732">Signal</keyword>
<organism evidence="2 3">
    <name type="scientific">Fusarium duplospermum</name>
    <dbReference type="NCBI Taxonomy" id="1325734"/>
    <lineage>
        <taxon>Eukaryota</taxon>
        <taxon>Fungi</taxon>
        <taxon>Dikarya</taxon>
        <taxon>Ascomycota</taxon>
        <taxon>Pezizomycotina</taxon>
        <taxon>Sordariomycetes</taxon>
        <taxon>Hypocreomycetidae</taxon>
        <taxon>Hypocreales</taxon>
        <taxon>Nectriaceae</taxon>
        <taxon>Fusarium</taxon>
        <taxon>Fusarium solani species complex</taxon>
    </lineage>
</organism>
<feature type="chain" id="PRO_5019340178" evidence="1">
    <location>
        <begin position="17"/>
        <end position="107"/>
    </location>
</feature>
<keyword evidence="3" id="KW-1185">Reference proteome</keyword>
<evidence type="ECO:0000313" key="3">
    <source>
        <dbReference type="Proteomes" id="UP000288168"/>
    </source>
</evidence>
<dbReference type="Proteomes" id="UP000288168">
    <property type="component" value="Unassembled WGS sequence"/>
</dbReference>